<dbReference type="SUPFAM" id="SSF57903">
    <property type="entry name" value="FYVE/PHD zinc finger"/>
    <property type="match status" value="1"/>
</dbReference>
<evidence type="ECO:0000256" key="2">
    <source>
        <dbReference type="ARBA" id="ARBA00022723"/>
    </source>
</evidence>
<protein>
    <submittedName>
        <fullName evidence="10">Phosphatidylinositol kinase</fullName>
    </submittedName>
</protein>
<dbReference type="Proteomes" id="UP000198211">
    <property type="component" value="Unassembled WGS sequence"/>
</dbReference>
<dbReference type="InterPro" id="IPR057756">
    <property type="entry name" value="PI3-kinase_type3/VPS34_cat"/>
</dbReference>
<dbReference type="Gene3D" id="1.10.1070.11">
    <property type="entry name" value="Phosphatidylinositol 3-/4-kinase, catalytic domain"/>
    <property type="match status" value="1"/>
</dbReference>
<dbReference type="GO" id="GO:0006897">
    <property type="term" value="P:endocytosis"/>
    <property type="evidence" value="ECO:0007669"/>
    <property type="project" value="TreeGrafter"/>
</dbReference>
<feature type="compositionally biased region" description="Low complexity" evidence="7">
    <location>
        <begin position="267"/>
        <end position="290"/>
    </location>
</feature>
<dbReference type="GO" id="GO:0034271">
    <property type="term" value="C:phosphatidylinositol 3-kinase complex, class III, type I"/>
    <property type="evidence" value="ECO:0007669"/>
    <property type="project" value="TreeGrafter"/>
</dbReference>
<dbReference type="PROSITE" id="PS50290">
    <property type="entry name" value="PI3_4_KINASE_3"/>
    <property type="match status" value="1"/>
</dbReference>
<feature type="domain" description="FYVE-type" evidence="8">
    <location>
        <begin position="136"/>
        <end position="177"/>
    </location>
</feature>
<dbReference type="AlphaFoldDB" id="A0A225X0A8"/>
<evidence type="ECO:0000313" key="11">
    <source>
        <dbReference type="Proteomes" id="UP000198211"/>
    </source>
</evidence>
<dbReference type="InterPro" id="IPR018936">
    <property type="entry name" value="PI3/4_kinase_CS"/>
</dbReference>
<dbReference type="Gene3D" id="3.30.1010.10">
    <property type="entry name" value="Phosphatidylinositol 3-kinase Catalytic Subunit, Chain A, domain 4"/>
    <property type="match status" value="1"/>
</dbReference>
<keyword evidence="2" id="KW-0479">Metal-binding</keyword>
<evidence type="ECO:0000256" key="6">
    <source>
        <dbReference type="PROSITE-ProRule" id="PRU00091"/>
    </source>
</evidence>
<dbReference type="InterPro" id="IPR011009">
    <property type="entry name" value="Kinase-like_dom_sf"/>
</dbReference>
<feature type="region of interest" description="Disordered" evidence="7">
    <location>
        <begin position="24"/>
        <end position="117"/>
    </location>
</feature>
<dbReference type="GO" id="GO:0005777">
    <property type="term" value="C:peroxisome"/>
    <property type="evidence" value="ECO:0007669"/>
    <property type="project" value="TreeGrafter"/>
</dbReference>
<feature type="region of interest" description="Disordered" evidence="7">
    <location>
        <begin position="691"/>
        <end position="710"/>
    </location>
</feature>
<dbReference type="EMBL" id="NBNE01000072">
    <property type="protein sequence ID" value="OWZ23321.1"/>
    <property type="molecule type" value="Genomic_DNA"/>
</dbReference>
<feature type="region of interest" description="Disordered" evidence="7">
    <location>
        <begin position="261"/>
        <end position="294"/>
    </location>
</feature>
<dbReference type="Pfam" id="PF01363">
    <property type="entry name" value="FYVE"/>
    <property type="match status" value="1"/>
</dbReference>
<feature type="compositionally biased region" description="Acidic residues" evidence="7">
    <location>
        <begin position="87"/>
        <end position="96"/>
    </location>
</feature>
<evidence type="ECO:0000259" key="8">
    <source>
        <dbReference type="PROSITE" id="PS50178"/>
    </source>
</evidence>
<dbReference type="GO" id="GO:0005768">
    <property type="term" value="C:endosome"/>
    <property type="evidence" value="ECO:0007669"/>
    <property type="project" value="TreeGrafter"/>
</dbReference>
<evidence type="ECO:0000256" key="7">
    <source>
        <dbReference type="SAM" id="MobiDB-lite"/>
    </source>
</evidence>
<reference evidence="11" key="1">
    <citation type="submission" date="2017-03" db="EMBL/GenBank/DDBJ databases">
        <title>Phytopthora megakarya and P. palmivora, two closely related causual agents of cacao black pod achieved similar genome size and gene model numbers by different mechanisms.</title>
        <authorList>
            <person name="Ali S."/>
            <person name="Shao J."/>
            <person name="Larry D.J."/>
            <person name="Kronmiller B."/>
            <person name="Shen D."/>
            <person name="Strem M.D."/>
            <person name="Melnick R.L."/>
            <person name="Guiltinan M.J."/>
            <person name="Tyler B.M."/>
            <person name="Meinhardt L.W."/>
            <person name="Bailey B.A."/>
        </authorList>
    </citation>
    <scope>NUCLEOTIDE SEQUENCE [LARGE SCALE GENOMIC DNA]</scope>
    <source>
        <strain evidence="11">zdho120</strain>
    </source>
</reference>
<dbReference type="InterPro" id="IPR000403">
    <property type="entry name" value="PI3/4_kinase_cat_dom"/>
</dbReference>
<evidence type="ECO:0000313" key="10">
    <source>
        <dbReference type="EMBL" id="OWZ23321.1"/>
    </source>
</evidence>
<keyword evidence="4 10" id="KW-0418">Kinase</keyword>
<dbReference type="STRING" id="4795.A0A225X0A8"/>
<dbReference type="InterPro" id="IPR017455">
    <property type="entry name" value="Znf_FYVE-rel"/>
</dbReference>
<dbReference type="Gene3D" id="3.30.40.10">
    <property type="entry name" value="Zinc/RING finger domain, C3HC4 (zinc finger)"/>
    <property type="match status" value="1"/>
</dbReference>
<sequence>MYSRETSSDAAAVDLSFSQILEARSTLHQQQRRRRKPPAASAPDSIPPAPQTRRFPPPRSNPSGFHKTEDDGAPAYGNGMLDSVYEGSEDMLEESAEQERRDSVEDEDWATGDDGQLGQDMYRFVQPRRLSSWVQDDAVFACFKCHTVFSLLVRKHHCRACGRIFCSSCSSQRVVIPGDYEATPTAPAFNSLTTNASDLIGNISWYLTSYSSPNAADMNGSTIRHSQSFHDSGSLRMTLEEEQEKFLKDIQRLQENNVITKFTPNRGRSGSASSSLSSSGVSTAGSAHGSMPVPDGSVTQRVCDDCACALQQRRHHYNTVKVFELCEFDLQELRTLGQVCRKWHRATIMCLSMFRQIQYYLPTHRLSEREKKMLIINRKFLGGHTKWLLQLVKAVDFSEENETELFIANMTESDIESPTSARRRHEENTQLIDDVLELLHQDRKHKCMLTMCSRLCKPKIGSVDALEILADETIYNQRLRAMAVDALLKTATENEWWSYLQVLLHSLSVESNASGSKLGQSLIRQAQCDIRFCYDLYWGLTVMAEDPSCRRKFDGMKQRLLLTLAQFNNQSSNGRLVESRKLVNDDIAEQLLRGQELVDLLWKIPPRIPVEDVRRILQAAIKKSSLSTSTDGSKPSDSKVSPSIEQEWPLLRLPVDPQVKVSGINYAKIEVKRSAEAPMIITYTGVDREEEEAEDSADANAESQRNTWSRRTQKLPHYRLMYKRDDLRKDSIVQNIINVMYLILKQETRLDIPLVTYRVLPTSSFDGLIEIVENAHTLYSIIRDHGTIMNFLHHYNGHRTLSDISSSFRESLAAYTVITFLLGVGDRHADNVMLTKDGILFHIDYGFILGKDPKPLQPPMRLDHYMIEALGGTQTQQFEQFKQLCVIAFNCLRRHVSLFMIMLTLVVKALPEITDFGVNYTQSDLEAFVIERFLPGQSDDEAATALMLRMEGKLNERIGLKLSDFVHAHSNEKTVSKGMTSVGSSVKIGVEAVEATVSTVASSLTSGASSIYKYMWGGPER</sequence>
<dbReference type="GO" id="GO:0016303">
    <property type="term" value="F:1-phosphatidylinositol-3-kinase activity"/>
    <property type="evidence" value="ECO:0007669"/>
    <property type="project" value="TreeGrafter"/>
</dbReference>
<dbReference type="InterPro" id="IPR016024">
    <property type="entry name" value="ARM-type_fold"/>
</dbReference>
<dbReference type="PANTHER" id="PTHR10048:SF7">
    <property type="entry name" value="PHOSPHATIDYLINOSITOL 3-KINASE CATALYTIC SUBUNIT TYPE 3"/>
    <property type="match status" value="1"/>
</dbReference>
<feature type="compositionally biased region" description="Pro residues" evidence="7">
    <location>
        <begin position="45"/>
        <end position="60"/>
    </location>
</feature>
<dbReference type="InterPro" id="IPR036940">
    <property type="entry name" value="PI3/4_kinase_cat_sf"/>
</dbReference>
<dbReference type="InterPro" id="IPR011011">
    <property type="entry name" value="Znf_FYVE_PHD"/>
</dbReference>
<dbReference type="InterPro" id="IPR013083">
    <property type="entry name" value="Znf_RING/FYVE/PHD"/>
</dbReference>
<dbReference type="PROSITE" id="PS50178">
    <property type="entry name" value="ZF_FYVE"/>
    <property type="match status" value="1"/>
</dbReference>
<dbReference type="InterPro" id="IPR015433">
    <property type="entry name" value="PI3/4_kinase"/>
</dbReference>
<evidence type="ECO:0000256" key="4">
    <source>
        <dbReference type="ARBA" id="ARBA00022777"/>
    </source>
</evidence>
<dbReference type="SUPFAM" id="SSF48371">
    <property type="entry name" value="ARM repeat"/>
    <property type="match status" value="1"/>
</dbReference>
<evidence type="ECO:0000256" key="5">
    <source>
        <dbReference type="ARBA" id="ARBA00022833"/>
    </source>
</evidence>
<dbReference type="PROSITE" id="PS00916">
    <property type="entry name" value="PI3_4_KINASE_2"/>
    <property type="match status" value="1"/>
</dbReference>
<evidence type="ECO:0000256" key="3">
    <source>
        <dbReference type="ARBA" id="ARBA00022771"/>
    </source>
</evidence>
<dbReference type="FunFam" id="1.10.1070.11:FF:000035">
    <property type="entry name" value="Phosphatidylinositol kinase (PIK-D)"/>
    <property type="match status" value="1"/>
</dbReference>
<dbReference type="GO" id="GO:0048015">
    <property type="term" value="P:phosphatidylinositol-mediated signaling"/>
    <property type="evidence" value="ECO:0007669"/>
    <property type="project" value="TreeGrafter"/>
</dbReference>
<dbReference type="InterPro" id="IPR042236">
    <property type="entry name" value="PI3K_accessory_sf"/>
</dbReference>
<dbReference type="SUPFAM" id="SSF56112">
    <property type="entry name" value="Protein kinase-like (PK-like)"/>
    <property type="match status" value="1"/>
</dbReference>
<dbReference type="GO" id="GO:0000045">
    <property type="term" value="P:autophagosome assembly"/>
    <property type="evidence" value="ECO:0007669"/>
    <property type="project" value="TreeGrafter"/>
</dbReference>
<dbReference type="OrthoDB" id="67688at2759"/>
<accession>A0A225X0A8</accession>
<keyword evidence="3 6" id="KW-0863">Zinc-finger</keyword>
<dbReference type="InterPro" id="IPR000306">
    <property type="entry name" value="Znf_FYVE"/>
</dbReference>
<dbReference type="PANTHER" id="PTHR10048">
    <property type="entry name" value="PHOSPHATIDYLINOSITOL KINASE"/>
    <property type="match status" value="1"/>
</dbReference>
<dbReference type="Pfam" id="PF00454">
    <property type="entry name" value="PI3_PI4_kinase"/>
    <property type="match status" value="1"/>
</dbReference>
<gene>
    <name evidence="10" type="ORF">PHMEG_0001829</name>
</gene>
<dbReference type="SMART" id="SM00064">
    <property type="entry name" value="FYVE"/>
    <property type="match status" value="1"/>
</dbReference>
<proteinExistence type="predicted"/>
<dbReference type="SMART" id="SM00146">
    <property type="entry name" value="PI3Kc"/>
    <property type="match status" value="1"/>
</dbReference>
<dbReference type="GO" id="GO:0008270">
    <property type="term" value="F:zinc ion binding"/>
    <property type="evidence" value="ECO:0007669"/>
    <property type="project" value="UniProtKB-KW"/>
</dbReference>
<organism evidence="10 11">
    <name type="scientific">Phytophthora megakarya</name>
    <dbReference type="NCBI Taxonomy" id="4795"/>
    <lineage>
        <taxon>Eukaryota</taxon>
        <taxon>Sar</taxon>
        <taxon>Stramenopiles</taxon>
        <taxon>Oomycota</taxon>
        <taxon>Peronosporomycetes</taxon>
        <taxon>Peronosporales</taxon>
        <taxon>Peronosporaceae</taxon>
        <taxon>Phytophthora</taxon>
    </lineage>
</organism>
<feature type="domain" description="PI3K/PI4K catalytic" evidence="9">
    <location>
        <begin position="690"/>
        <end position="958"/>
    </location>
</feature>
<dbReference type="GO" id="GO:0000407">
    <property type="term" value="C:phagophore assembly site"/>
    <property type="evidence" value="ECO:0007669"/>
    <property type="project" value="TreeGrafter"/>
</dbReference>
<keyword evidence="11" id="KW-1185">Reference proteome</keyword>
<dbReference type="CDD" id="cd00896">
    <property type="entry name" value="PI3Kc_III"/>
    <property type="match status" value="1"/>
</dbReference>
<dbReference type="GO" id="GO:0034272">
    <property type="term" value="C:phosphatidylinositol 3-kinase complex, class III, type II"/>
    <property type="evidence" value="ECO:0007669"/>
    <property type="project" value="TreeGrafter"/>
</dbReference>
<dbReference type="Gene3D" id="1.25.40.70">
    <property type="entry name" value="Phosphatidylinositol 3-kinase, accessory domain (PIK)"/>
    <property type="match status" value="1"/>
</dbReference>
<keyword evidence="5" id="KW-0862">Zinc</keyword>
<name>A0A225X0A8_9STRA</name>
<keyword evidence="1" id="KW-0808">Transferase</keyword>
<comment type="caution">
    <text evidence="10">The sequence shown here is derived from an EMBL/GenBank/DDBJ whole genome shotgun (WGS) entry which is preliminary data.</text>
</comment>
<evidence type="ECO:0000256" key="1">
    <source>
        <dbReference type="ARBA" id="ARBA00022679"/>
    </source>
</evidence>
<evidence type="ECO:0000259" key="9">
    <source>
        <dbReference type="PROSITE" id="PS50290"/>
    </source>
</evidence>